<keyword evidence="4" id="KW-1003">Cell membrane</keyword>
<protein>
    <recommendedName>
        <fullName evidence="12">Innexin</fullName>
    </recommendedName>
</protein>
<keyword evidence="10 12" id="KW-0472">Membrane</keyword>
<evidence type="ECO:0000256" key="11">
    <source>
        <dbReference type="ARBA" id="ARBA00023303"/>
    </source>
</evidence>
<proteinExistence type="inferred from homology"/>
<dbReference type="AlphaFoldDB" id="A0A7M7MFU4"/>
<keyword evidence="11 12" id="KW-0407">Ion channel</keyword>
<keyword evidence="7" id="KW-0965">Cell junction</keyword>
<keyword evidence="3 12" id="KW-0813">Transport</keyword>
<reference evidence="13" key="1">
    <citation type="submission" date="2021-01" db="UniProtKB">
        <authorList>
            <consortium name="EnsemblMetazoa"/>
        </authorList>
    </citation>
    <scope>IDENTIFICATION</scope>
</reference>
<feature type="transmembrane region" description="Helical" evidence="12">
    <location>
        <begin position="34"/>
        <end position="53"/>
    </location>
</feature>
<dbReference type="PANTHER" id="PTHR11893">
    <property type="entry name" value="INNEXIN"/>
    <property type="match status" value="1"/>
</dbReference>
<gene>
    <name evidence="12" type="primary">inx</name>
</gene>
<dbReference type="GO" id="GO:0034220">
    <property type="term" value="P:monoatomic ion transmembrane transport"/>
    <property type="evidence" value="ECO:0007669"/>
    <property type="project" value="UniProtKB-KW"/>
</dbReference>
<dbReference type="GO" id="GO:0005243">
    <property type="term" value="F:gap junction channel activity"/>
    <property type="evidence" value="ECO:0007669"/>
    <property type="project" value="TreeGrafter"/>
</dbReference>
<dbReference type="GO" id="GO:0007602">
    <property type="term" value="P:phototransduction"/>
    <property type="evidence" value="ECO:0007669"/>
    <property type="project" value="TreeGrafter"/>
</dbReference>
<evidence type="ECO:0000256" key="2">
    <source>
        <dbReference type="ARBA" id="ARBA00004651"/>
    </source>
</evidence>
<keyword evidence="5 12" id="KW-0812">Transmembrane</keyword>
<feature type="transmembrane region" description="Helical" evidence="12">
    <location>
        <begin position="264"/>
        <end position="288"/>
    </location>
</feature>
<dbReference type="PRINTS" id="PR01262">
    <property type="entry name" value="INNEXIN"/>
</dbReference>
<evidence type="ECO:0000313" key="13">
    <source>
        <dbReference type="EnsemblMetazoa" id="XP_022658653"/>
    </source>
</evidence>
<evidence type="ECO:0000256" key="6">
    <source>
        <dbReference type="ARBA" id="ARBA00022868"/>
    </source>
</evidence>
<comment type="subcellular location">
    <subcellularLocation>
        <location evidence="1">Cell junction</location>
        <location evidence="1">Gap junction</location>
    </subcellularLocation>
    <subcellularLocation>
        <location evidence="2 12">Cell membrane</location>
        <topology evidence="2 12">Multi-pass membrane protein</topology>
    </subcellularLocation>
</comment>
<dbReference type="EnsemblMetazoa" id="XM_022802918">
    <property type="protein sequence ID" value="XP_022658653"/>
    <property type="gene ID" value="LOC111249282"/>
</dbReference>
<dbReference type="GO" id="GO:0005886">
    <property type="term" value="C:plasma membrane"/>
    <property type="evidence" value="ECO:0007669"/>
    <property type="project" value="UniProtKB-SubCell"/>
</dbReference>
<evidence type="ECO:0000256" key="7">
    <source>
        <dbReference type="ARBA" id="ARBA00022949"/>
    </source>
</evidence>
<evidence type="ECO:0000256" key="1">
    <source>
        <dbReference type="ARBA" id="ARBA00004610"/>
    </source>
</evidence>
<keyword evidence="14" id="KW-1185">Reference proteome</keyword>
<dbReference type="InParanoid" id="A0A7M7MFU4"/>
<dbReference type="Pfam" id="PF00876">
    <property type="entry name" value="Innexin"/>
    <property type="match status" value="1"/>
</dbReference>
<evidence type="ECO:0000256" key="10">
    <source>
        <dbReference type="ARBA" id="ARBA00023136"/>
    </source>
</evidence>
<keyword evidence="6" id="KW-0303">Gap junction</keyword>
<sequence length="351" mass="40373">MSRLDGVLFSAVRYFQPKSDYTTDTVLSAIHYKLAFGVILACAILTGVTSWYSPIECMRPDNLMIDSSLLKQWCYAQSMFIVDGPSAEENIFPGVKNIYGDSRNRVVYIRYYQWVTLCLLMQAACFQVPRILWKAMEGGRVQKLLERLYELETMPMNEREPRISELALLFTLRPECDNKRYVNWFIFSQILYFINAVAQVSLTQSFLDNQFITLFPKWVMGKPVLDAVFPKTAKCTLHAYGPTGDIQYINALCLLAMNVLIEKIYLLLWAVLMFSLVVSALQIIYVTVSMTSWRLRNAILSTGKSRTQMKLLKGEWLFLKFVKDSLDNSLLFTDFMKAISKARISSSNIKL</sequence>
<dbReference type="PANTHER" id="PTHR11893:SF41">
    <property type="entry name" value="INNEXIN INX2"/>
    <property type="match status" value="1"/>
</dbReference>
<dbReference type="Proteomes" id="UP000594260">
    <property type="component" value="Unplaced"/>
</dbReference>
<evidence type="ECO:0000256" key="9">
    <source>
        <dbReference type="ARBA" id="ARBA00023065"/>
    </source>
</evidence>
<dbReference type="PROSITE" id="PS51013">
    <property type="entry name" value="PANNEXIN"/>
    <property type="match status" value="1"/>
</dbReference>
<evidence type="ECO:0000256" key="4">
    <source>
        <dbReference type="ARBA" id="ARBA00022475"/>
    </source>
</evidence>
<dbReference type="GO" id="GO:0005921">
    <property type="term" value="C:gap junction"/>
    <property type="evidence" value="ECO:0007669"/>
    <property type="project" value="UniProtKB-SubCell"/>
</dbReference>
<evidence type="ECO:0000256" key="5">
    <source>
        <dbReference type="ARBA" id="ARBA00022692"/>
    </source>
</evidence>
<comment type="similarity">
    <text evidence="12">Belongs to the pannexin family.</text>
</comment>
<accession>A0A7M7MFU4</accession>
<comment type="function">
    <text evidence="12">Structural component of the gap junctions.</text>
</comment>
<keyword evidence="9 12" id="KW-0406">Ion transport</keyword>
<organism evidence="13 14">
    <name type="scientific">Varroa destructor</name>
    <name type="common">Honeybee mite</name>
    <dbReference type="NCBI Taxonomy" id="109461"/>
    <lineage>
        <taxon>Eukaryota</taxon>
        <taxon>Metazoa</taxon>
        <taxon>Ecdysozoa</taxon>
        <taxon>Arthropoda</taxon>
        <taxon>Chelicerata</taxon>
        <taxon>Arachnida</taxon>
        <taxon>Acari</taxon>
        <taxon>Parasitiformes</taxon>
        <taxon>Mesostigmata</taxon>
        <taxon>Gamasina</taxon>
        <taxon>Dermanyssoidea</taxon>
        <taxon>Varroidae</taxon>
        <taxon>Varroa</taxon>
    </lineage>
</organism>
<comment type="caution">
    <text evidence="12">Lacks conserved residue(s) required for the propagation of feature annotation.</text>
</comment>
<evidence type="ECO:0000256" key="3">
    <source>
        <dbReference type="ARBA" id="ARBA00022448"/>
    </source>
</evidence>
<dbReference type="OrthoDB" id="5867527at2759"/>
<name>A0A7M7MFU4_VARDE</name>
<feature type="transmembrane region" description="Helical" evidence="12">
    <location>
        <begin position="181"/>
        <end position="202"/>
    </location>
</feature>
<evidence type="ECO:0000313" key="14">
    <source>
        <dbReference type="Proteomes" id="UP000594260"/>
    </source>
</evidence>
<evidence type="ECO:0000256" key="12">
    <source>
        <dbReference type="RuleBase" id="RU010713"/>
    </source>
</evidence>
<dbReference type="InterPro" id="IPR000990">
    <property type="entry name" value="Innexin"/>
</dbReference>
<evidence type="ECO:0000256" key="8">
    <source>
        <dbReference type="ARBA" id="ARBA00022989"/>
    </source>
</evidence>
<keyword evidence="8 12" id="KW-1133">Transmembrane helix</keyword>